<keyword evidence="3" id="KW-0862">Zinc</keyword>
<dbReference type="InterPro" id="IPR006913">
    <property type="entry name" value="CENP-V/GFA"/>
</dbReference>
<reference evidence="6 7" key="1">
    <citation type="submission" date="2024-06" db="EMBL/GenBank/DDBJ databases">
        <authorList>
            <person name="Kim D.-U."/>
        </authorList>
    </citation>
    <scope>NUCLEOTIDE SEQUENCE [LARGE SCALE GENOMIC DNA]</scope>
    <source>
        <strain evidence="6 7">KACC15460</strain>
    </source>
</reference>
<dbReference type="Gene3D" id="3.90.1590.10">
    <property type="entry name" value="glutathione-dependent formaldehyde- activating enzyme (gfa)"/>
    <property type="match status" value="1"/>
</dbReference>
<feature type="domain" description="CENP-V/GFA" evidence="5">
    <location>
        <begin position="16"/>
        <end position="122"/>
    </location>
</feature>
<dbReference type="PANTHER" id="PTHR33337:SF40">
    <property type="entry name" value="CENP-V_GFA DOMAIN-CONTAINING PROTEIN-RELATED"/>
    <property type="match status" value="1"/>
</dbReference>
<gene>
    <name evidence="6" type="ORF">ABVQ20_00110</name>
</gene>
<keyword evidence="4" id="KW-0456">Lyase</keyword>
<accession>A0ABV2D5S3</accession>
<protein>
    <submittedName>
        <fullName evidence="6">GFA family protein</fullName>
    </submittedName>
</protein>
<dbReference type="Proteomes" id="UP001548832">
    <property type="component" value="Unassembled WGS sequence"/>
</dbReference>
<comment type="similarity">
    <text evidence="1">Belongs to the Gfa family.</text>
</comment>
<dbReference type="InterPro" id="IPR011057">
    <property type="entry name" value="Mss4-like_sf"/>
</dbReference>
<proteinExistence type="inferred from homology"/>
<dbReference type="RefSeq" id="WP_354457463.1">
    <property type="nucleotide sequence ID" value="NZ_JBEWSZ010000001.1"/>
</dbReference>
<comment type="caution">
    <text evidence="6">The sequence shown here is derived from an EMBL/GenBank/DDBJ whole genome shotgun (WGS) entry which is preliminary data.</text>
</comment>
<dbReference type="Pfam" id="PF04828">
    <property type="entry name" value="GFA"/>
    <property type="match status" value="1"/>
</dbReference>
<name>A0ABV2D5S3_9HYPH</name>
<keyword evidence="7" id="KW-1185">Reference proteome</keyword>
<dbReference type="PANTHER" id="PTHR33337">
    <property type="entry name" value="GFA DOMAIN-CONTAINING PROTEIN"/>
    <property type="match status" value="1"/>
</dbReference>
<dbReference type="SUPFAM" id="SSF51316">
    <property type="entry name" value="Mss4-like"/>
    <property type="match status" value="1"/>
</dbReference>
<evidence type="ECO:0000256" key="4">
    <source>
        <dbReference type="ARBA" id="ARBA00023239"/>
    </source>
</evidence>
<organism evidence="6 7">
    <name type="scientific">Mesorhizobium shangrilense</name>
    <dbReference type="NCBI Taxonomy" id="460060"/>
    <lineage>
        <taxon>Bacteria</taxon>
        <taxon>Pseudomonadati</taxon>
        <taxon>Pseudomonadota</taxon>
        <taxon>Alphaproteobacteria</taxon>
        <taxon>Hyphomicrobiales</taxon>
        <taxon>Phyllobacteriaceae</taxon>
        <taxon>Mesorhizobium</taxon>
    </lineage>
</organism>
<dbReference type="PROSITE" id="PS51891">
    <property type="entry name" value="CENP_V_GFA"/>
    <property type="match status" value="1"/>
</dbReference>
<keyword evidence="2" id="KW-0479">Metal-binding</keyword>
<evidence type="ECO:0000256" key="2">
    <source>
        <dbReference type="ARBA" id="ARBA00022723"/>
    </source>
</evidence>
<dbReference type="EMBL" id="JBEWSZ010000001">
    <property type="protein sequence ID" value="MET2825374.1"/>
    <property type="molecule type" value="Genomic_DNA"/>
</dbReference>
<evidence type="ECO:0000313" key="6">
    <source>
        <dbReference type="EMBL" id="MET2825374.1"/>
    </source>
</evidence>
<evidence type="ECO:0000256" key="3">
    <source>
        <dbReference type="ARBA" id="ARBA00022833"/>
    </source>
</evidence>
<sequence>MTSATIKARAAKPRRYSGGCLCGAVRFEAIGPAEAPHTCSCRMCQRHTGALTAAWVEFPSDKVTWTGTGGLPSVYRSSEFSSRAFCQVCDSTIGAIDDKPVIALLLGIFDKPAARELMPAYHSYRGGRPKWWHVEATTE</sequence>
<evidence type="ECO:0000256" key="1">
    <source>
        <dbReference type="ARBA" id="ARBA00005495"/>
    </source>
</evidence>
<evidence type="ECO:0000313" key="7">
    <source>
        <dbReference type="Proteomes" id="UP001548832"/>
    </source>
</evidence>
<evidence type="ECO:0000259" key="5">
    <source>
        <dbReference type="PROSITE" id="PS51891"/>
    </source>
</evidence>